<comment type="caution">
    <text evidence="4">The sequence shown here is derived from an EMBL/GenBank/DDBJ whole genome shotgun (WGS) entry which is preliminary data.</text>
</comment>
<keyword evidence="5" id="KW-1185">Reference proteome</keyword>
<feature type="repeat" description="PPR" evidence="3">
    <location>
        <begin position="174"/>
        <end position="208"/>
    </location>
</feature>
<evidence type="ECO:0008006" key="6">
    <source>
        <dbReference type="Google" id="ProtNLM"/>
    </source>
</evidence>
<feature type="repeat" description="PPR" evidence="3">
    <location>
        <begin position="209"/>
        <end position="243"/>
    </location>
</feature>
<feature type="repeat" description="PPR" evidence="3">
    <location>
        <begin position="388"/>
        <end position="422"/>
    </location>
</feature>
<keyword evidence="2" id="KW-0677">Repeat</keyword>
<dbReference type="InterPro" id="IPR002885">
    <property type="entry name" value="PPR_rpt"/>
</dbReference>
<dbReference type="Pfam" id="PF13041">
    <property type="entry name" value="PPR_2"/>
    <property type="match status" value="4"/>
</dbReference>
<feature type="repeat" description="PPR" evidence="3">
    <location>
        <begin position="308"/>
        <end position="343"/>
    </location>
</feature>
<evidence type="ECO:0000313" key="5">
    <source>
        <dbReference type="Proteomes" id="UP001229421"/>
    </source>
</evidence>
<comment type="similarity">
    <text evidence="1">Belongs to the PPR family. P subfamily.</text>
</comment>
<evidence type="ECO:0000313" key="4">
    <source>
        <dbReference type="EMBL" id="KAK1434392.1"/>
    </source>
</evidence>
<gene>
    <name evidence="4" type="ORF">QVD17_00132</name>
</gene>
<organism evidence="4 5">
    <name type="scientific">Tagetes erecta</name>
    <name type="common">African marigold</name>
    <dbReference type="NCBI Taxonomy" id="13708"/>
    <lineage>
        <taxon>Eukaryota</taxon>
        <taxon>Viridiplantae</taxon>
        <taxon>Streptophyta</taxon>
        <taxon>Embryophyta</taxon>
        <taxon>Tracheophyta</taxon>
        <taxon>Spermatophyta</taxon>
        <taxon>Magnoliopsida</taxon>
        <taxon>eudicotyledons</taxon>
        <taxon>Gunneridae</taxon>
        <taxon>Pentapetalae</taxon>
        <taxon>asterids</taxon>
        <taxon>campanulids</taxon>
        <taxon>Asterales</taxon>
        <taxon>Asteraceae</taxon>
        <taxon>Asteroideae</taxon>
        <taxon>Heliantheae alliance</taxon>
        <taxon>Tageteae</taxon>
        <taxon>Tagetes</taxon>
    </lineage>
</organism>
<feature type="repeat" description="PPR" evidence="3">
    <location>
        <begin position="139"/>
        <end position="173"/>
    </location>
</feature>
<protein>
    <recommendedName>
        <fullName evidence="6">Pentatricopeptide repeat-containing protein</fullName>
    </recommendedName>
</protein>
<dbReference type="EMBL" id="JAUHHV010000001">
    <property type="protein sequence ID" value="KAK1434392.1"/>
    <property type="molecule type" value="Genomic_DNA"/>
</dbReference>
<dbReference type="NCBIfam" id="TIGR00756">
    <property type="entry name" value="PPR"/>
    <property type="match status" value="9"/>
</dbReference>
<dbReference type="GO" id="GO:0006396">
    <property type="term" value="P:RNA processing"/>
    <property type="evidence" value="ECO:0007669"/>
    <property type="project" value="TreeGrafter"/>
</dbReference>
<reference evidence="4" key="1">
    <citation type="journal article" date="2023" name="bioRxiv">
        <title>Improved chromosome-level genome assembly for marigold (Tagetes erecta).</title>
        <authorList>
            <person name="Jiang F."/>
            <person name="Yuan L."/>
            <person name="Wang S."/>
            <person name="Wang H."/>
            <person name="Xu D."/>
            <person name="Wang A."/>
            <person name="Fan W."/>
        </authorList>
    </citation>
    <scope>NUCLEOTIDE SEQUENCE</scope>
    <source>
        <strain evidence="4">WSJ</strain>
        <tissue evidence="4">Leaf</tissue>
    </source>
</reference>
<dbReference type="PANTHER" id="PTHR47934">
    <property type="entry name" value="PENTATRICOPEPTIDE REPEAT-CONTAINING PROTEIN PET309, MITOCHONDRIAL"/>
    <property type="match status" value="1"/>
</dbReference>
<dbReference type="Gene3D" id="1.25.40.10">
    <property type="entry name" value="Tetratricopeptide repeat domain"/>
    <property type="match status" value="6"/>
</dbReference>
<proteinExistence type="inferred from homology"/>
<feature type="repeat" description="PPR" evidence="3">
    <location>
        <begin position="244"/>
        <end position="274"/>
    </location>
</feature>
<dbReference type="PROSITE" id="PS51375">
    <property type="entry name" value="PPR"/>
    <property type="match status" value="8"/>
</dbReference>
<accession>A0AAD8L416</accession>
<dbReference type="InterPro" id="IPR011990">
    <property type="entry name" value="TPR-like_helical_dom_sf"/>
</dbReference>
<dbReference type="GO" id="GO:0003729">
    <property type="term" value="F:mRNA binding"/>
    <property type="evidence" value="ECO:0007669"/>
    <property type="project" value="TreeGrafter"/>
</dbReference>
<dbReference type="InterPro" id="IPR051114">
    <property type="entry name" value="Mito_RNA_Proc_CCM1"/>
</dbReference>
<sequence>MELSKAVMKNSNNPKLAWQIFKRIASNPTFPSDTFNQSLPLLTRILIGAKMFTEIHALQRLLLTHNSDHSIALLMRLLAKLGHVNLVVSQLQVFRSDNPNKQLSISLYNQLIRSSLQENYPDYVRLLYEDMTVSRVRPETYTFYLLISGLCDLGCLEDARKVFDKMRERDCAPNEFTFGILVRGYCRAARADEGLELLEMMRSMEIGSNIVIYNTLVSAFCKEGKTNEAEKLVEMLREDGHVPNVVTFNSMISALCSAGKVLEASRIFRDMQVNKELGNEELGLVRNGMLLEAQAVLNEMAEKGVQPSIVSYNIMMDGLCKNEGKVSEAKELLKKMKERGYALNTVTYNIVIDGLCKIGQVDKAVATMHELWTQVNADVNYDNSCTPDLITYSTIINALCKDGKLDAAKKKFMEMIGRNIYPDSVIYDIFVSTLCKKGRVSSAFRVLKEMEKKRHKKSLQTYNSLILGLGMKSQFFEMYGLMNEMRERGQTDDATKLLDEILNKGVSPNISTFKLLIRPLCQIGEFRPAQDVFNISLGIFGHKETMYSFMFNELVDRDELLEAKDIFMSALDRCFDITNFSYQDLINRLIKAEMVECATEVLKKMMKKRYTFDPALFLPVIDGLRMAGNKREANEFAELMLEMGSEIKVSNQVNQKTKVFNRRRAVNNEENNWQNILHRDDGSGATLKILNKIQKGWGHERILNMQSPKYDFLYG</sequence>
<evidence type="ECO:0000256" key="1">
    <source>
        <dbReference type="ARBA" id="ARBA00007626"/>
    </source>
</evidence>
<feature type="repeat" description="PPR" evidence="3">
    <location>
        <begin position="344"/>
        <end position="374"/>
    </location>
</feature>
<feature type="repeat" description="PPR" evidence="3">
    <location>
        <begin position="423"/>
        <end position="457"/>
    </location>
</feature>
<dbReference type="Proteomes" id="UP001229421">
    <property type="component" value="Unassembled WGS sequence"/>
</dbReference>
<name>A0AAD8L416_TARER</name>
<dbReference type="Pfam" id="PF01535">
    <property type="entry name" value="PPR"/>
    <property type="match status" value="3"/>
</dbReference>
<dbReference type="GO" id="GO:0007005">
    <property type="term" value="P:mitochondrion organization"/>
    <property type="evidence" value="ECO:0007669"/>
    <property type="project" value="TreeGrafter"/>
</dbReference>
<evidence type="ECO:0000256" key="2">
    <source>
        <dbReference type="ARBA" id="ARBA00022737"/>
    </source>
</evidence>
<dbReference type="SUPFAM" id="SSF81901">
    <property type="entry name" value="HCP-like"/>
    <property type="match status" value="1"/>
</dbReference>
<dbReference type="GO" id="GO:0005739">
    <property type="term" value="C:mitochondrion"/>
    <property type="evidence" value="ECO:0007669"/>
    <property type="project" value="TreeGrafter"/>
</dbReference>
<dbReference type="PANTHER" id="PTHR47934:SF28">
    <property type="entry name" value="OS04G0488500 PROTEIN"/>
    <property type="match status" value="1"/>
</dbReference>
<evidence type="ECO:0000256" key="3">
    <source>
        <dbReference type="PROSITE-ProRule" id="PRU00708"/>
    </source>
</evidence>
<dbReference type="AlphaFoldDB" id="A0AAD8L416"/>